<dbReference type="EMBL" id="UGGP01000001">
    <property type="protein sequence ID" value="STO08007.1"/>
    <property type="molecule type" value="Genomic_DNA"/>
</dbReference>
<dbReference type="STRING" id="1397694.GCA_000702585_01872"/>
<dbReference type="AlphaFoldDB" id="A0A377FT75"/>
<name>A0A377FT75_9BACL</name>
<organism evidence="2 3">
    <name type="scientific">Exiguobacterium aurantiacum</name>
    <dbReference type="NCBI Taxonomy" id="33987"/>
    <lineage>
        <taxon>Bacteria</taxon>
        <taxon>Bacillati</taxon>
        <taxon>Bacillota</taxon>
        <taxon>Bacilli</taxon>
        <taxon>Bacillales</taxon>
        <taxon>Bacillales Family XII. Incertae Sedis</taxon>
        <taxon>Exiguobacterium</taxon>
    </lineage>
</organism>
<protein>
    <submittedName>
        <fullName evidence="2">Membrane protein involved in cytochrome C biogenesis</fullName>
    </submittedName>
</protein>
<dbReference type="InterPro" id="IPR058247">
    <property type="entry name" value="DUF1453"/>
</dbReference>
<dbReference type="PIRSF" id="PIRSF021441">
    <property type="entry name" value="DUF1453"/>
    <property type="match status" value="1"/>
</dbReference>
<sequence>MSIFWGSTIVALLMGVVASFVRVKASARPTNAKKILIPPLAMSTGMLQFLVPAFRLTWLEVGEALLVGLIFSVFLIKTSNFEKRNGEVYLSRSKAFFIVVFVLLAIRTAMKAFIGAEVNIFATGGLFYLIAWGMIVPWRIAMYQKYKQIMAT</sequence>
<accession>A0A377FT75</accession>
<evidence type="ECO:0000313" key="2">
    <source>
        <dbReference type="EMBL" id="STO08007.1"/>
    </source>
</evidence>
<dbReference type="InterPro" id="IPR031306">
    <property type="entry name" value="CcdC"/>
</dbReference>
<keyword evidence="1" id="KW-0472">Membrane</keyword>
<dbReference type="PANTHER" id="PTHR39164">
    <property type="entry name" value="PROTEIN CCDC"/>
    <property type="match status" value="1"/>
</dbReference>
<gene>
    <name evidence="2" type="ORF">NCTC13163_01368</name>
</gene>
<evidence type="ECO:0000256" key="1">
    <source>
        <dbReference type="SAM" id="Phobius"/>
    </source>
</evidence>
<dbReference type="PANTHER" id="PTHR39164:SF1">
    <property type="entry name" value="PROTEIN CCDC"/>
    <property type="match status" value="1"/>
</dbReference>
<evidence type="ECO:0000313" key="3">
    <source>
        <dbReference type="Proteomes" id="UP000254060"/>
    </source>
</evidence>
<feature type="transmembrane region" description="Helical" evidence="1">
    <location>
        <begin position="96"/>
        <end position="114"/>
    </location>
</feature>
<reference evidence="2 3" key="1">
    <citation type="submission" date="2018-06" db="EMBL/GenBank/DDBJ databases">
        <authorList>
            <consortium name="Pathogen Informatics"/>
            <person name="Doyle S."/>
        </authorList>
    </citation>
    <scope>NUCLEOTIDE SEQUENCE [LARGE SCALE GENOMIC DNA]</scope>
    <source>
        <strain evidence="2 3">NCTC13163</strain>
    </source>
</reference>
<dbReference type="Proteomes" id="UP000254060">
    <property type="component" value="Unassembled WGS sequence"/>
</dbReference>
<keyword evidence="1" id="KW-0812">Transmembrane</keyword>
<keyword evidence="1" id="KW-1133">Transmembrane helix</keyword>
<feature type="transmembrane region" description="Helical" evidence="1">
    <location>
        <begin position="120"/>
        <end position="140"/>
    </location>
</feature>
<feature type="transmembrane region" description="Helical" evidence="1">
    <location>
        <begin position="57"/>
        <end position="76"/>
    </location>
</feature>
<dbReference type="Pfam" id="PF07301">
    <property type="entry name" value="DUF1453"/>
    <property type="match status" value="1"/>
</dbReference>
<feature type="transmembrane region" description="Helical" evidence="1">
    <location>
        <begin position="35"/>
        <end position="51"/>
    </location>
</feature>
<feature type="transmembrane region" description="Helical" evidence="1">
    <location>
        <begin position="6"/>
        <end position="23"/>
    </location>
</feature>
<dbReference type="RefSeq" id="WP_024372463.1">
    <property type="nucleotide sequence ID" value="NZ_UGGP01000001.1"/>
</dbReference>
<proteinExistence type="predicted"/>